<dbReference type="GO" id="GO:0046872">
    <property type="term" value="F:metal ion binding"/>
    <property type="evidence" value="ECO:0007669"/>
    <property type="project" value="UniProtKB-UniRule"/>
</dbReference>
<dbReference type="PATRIC" id="fig|1684.4.peg.249"/>
<feature type="transmembrane region" description="Helical" evidence="12">
    <location>
        <begin position="92"/>
        <end position="116"/>
    </location>
</feature>
<evidence type="ECO:0000256" key="4">
    <source>
        <dbReference type="ARBA" id="ARBA00022475"/>
    </source>
</evidence>
<feature type="transmembrane region" description="Helical" evidence="12">
    <location>
        <begin position="238"/>
        <end position="257"/>
    </location>
</feature>
<organism evidence="14 15">
    <name type="scientific">Bifidobacterium asteroides</name>
    <dbReference type="NCBI Taxonomy" id="1684"/>
    <lineage>
        <taxon>Bacteria</taxon>
        <taxon>Bacillati</taxon>
        <taxon>Actinomycetota</taxon>
        <taxon>Actinomycetes</taxon>
        <taxon>Bifidobacteriales</taxon>
        <taxon>Bifidobacteriaceae</taxon>
        <taxon>Bifidobacterium</taxon>
    </lineage>
</organism>
<dbReference type="RefSeq" id="WP_045923926.1">
    <property type="nucleotide sequence ID" value="NZ_CP132384.1"/>
</dbReference>
<feature type="transmembrane region" description="Helical" evidence="12">
    <location>
        <begin position="391"/>
        <end position="413"/>
    </location>
</feature>
<feature type="transmembrane region" description="Helical" evidence="12">
    <location>
        <begin position="442"/>
        <end position="463"/>
    </location>
</feature>
<dbReference type="PANTHER" id="PTHR30365">
    <property type="entry name" value="CYTOCHROME D UBIQUINOL OXIDASE"/>
    <property type="match status" value="1"/>
</dbReference>
<dbReference type="GO" id="GO:0016682">
    <property type="term" value="F:oxidoreductase activity, acting on diphenols and related substances as donors, oxygen as acceptor"/>
    <property type="evidence" value="ECO:0007669"/>
    <property type="project" value="TreeGrafter"/>
</dbReference>
<feature type="transmembrane region" description="Helical" evidence="12">
    <location>
        <begin position="187"/>
        <end position="208"/>
    </location>
</feature>
<evidence type="ECO:0000256" key="9">
    <source>
        <dbReference type="ARBA" id="ARBA00022989"/>
    </source>
</evidence>
<dbReference type="PIRSF" id="PIRSF006446">
    <property type="entry name" value="Cyt_quinol_oxidase_1"/>
    <property type="match status" value="1"/>
</dbReference>
<evidence type="ECO:0000256" key="7">
    <source>
        <dbReference type="ARBA" id="ARBA00022723"/>
    </source>
</evidence>
<evidence type="ECO:0000256" key="13">
    <source>
        <dbReference type="SAM" id="MobiDB-lite"/>
    </source>
</evidence>
<accession>A0A0F4L2R4</accession>
<keyword evidence="8 12" id="KW-0249">Electron transport</keyword>
<dbReference type="GO" id="GO:0070069">
    <property type="term" value="C:cytochrome complex"/>
    <property type="evidence" value="ECO:0007669"/>
    <property type="project" value="UniProtKB-UniRule"/>
</dbReference>
<comment type="similarity">
    <text evidence="2 12">Belongs to the cytochrome ubiquinol oxidase subunit 1 family.</text>
</comment>
<keyword evidence="10 12" id="KW-0408">Iron</keyword>
<comment type="caution">
    <text evidence="14">The sequence shown here is derived from an EMBL/GenBank/DDBJ whole genome shotgun (WGS) entry which is preliminary data.</text>
</comment>
<dbReference type="OrthoDB" id="9807042at2"/>
<keyword evidence="11 12" id="KW-0472">Membrane</keyword>
<feature type="transmembrane region" description="Helical" evidence="12">
    <location>
        <begin position="54"/>
        <end position="72"/>
    </location>
</feature>
<gene>
    <name evidence="14" type="primary">cydA</name>
    <name evidence="14" type="ORF">JF69_02310</name>
</gene>
<evidence type="ECO:0000256" key="6">
    <source>
        <dbReference type="ARBA" id="ARBA00022692"/>
    </source>
</evidence>
<dbReference type="InterPro" id="IPR002585">
    <property type="entry name" value="Cyt-d_ubiquinol_oxidase_su_1"/>
</dbReference>
<dbReference type="GO" id="GO:0020037">
    <property type="term" value="F:heme binding"/>
    <property type="evidence" value="ECO:0007669"/>
    <property type="project" value="TreeGrafter"/>
</dbReference>
<evidence type="ECO:0000256" key="1">
    <source>
        <dbReference type="ARBA" id="ARBA00004651"/>
    </source>
</evidence>
<evidence type="ECO:0000256" key="11">
    <source>
        <dbReference type="ARBA" id="ARBA00023136"/>
    </source>
</evidence>
<evidence type="ECO:0000256" key="10">
    <source>
        <dbReference type="ARBA" id="ARBA00023004"/>
    </source>
</evidence>
<dbReference type="AlphaFoldDB" id="A0A0F4L2R4"/>
<keyword evidence="7 12" id="KW-0479">Metal-binding</keyword>
<evidence type="ECO:0000256" key="12">
    <source>
        <dbReference type="PIRNR" id="PIRNR006446"/>
    </source>
</evidence>
<keyword evidence="5 12" id="KW-0349">Heme</keyword>
<sequence length="497" mass="55607">MFTVLGLSRFQFAMTTIFHFFYVPMTIGLALAVAIMETTYVVTKKDVYKKMTMFWSKIFLLSFAVGVVTGIIQEFQFGMNWSNYSRFMGDIFGAPLAIEALLAFFLESTFIGVWMFTWNRFKPAVHVIFIWLTFLGSSMSAIWILAANSFMQHPVGFEINQATGHVRLRSFGDVMSNPQLWIEFPHVFFAAVCTGAFVVMGCSAFSLLRMHMGNKDQAVAAVEADSEKQAKVNLFTKSIRLAALLGLIGSICVITYGDLQGKYIVTDQPMKLAATEGIYEDTGDPAPWNAVALINEKDHKIEGSVEIPGAMSQLAYGKKTGAVKGMNTVNKELHEKYDAKYGKDMNYYVPVTTLFWVFRLMVGIGFAFALISALVLWFTRKKKNTLFTTRWKLWIMGIFTFAPFAATTSGWLVTELGRYPWLVYGYQTIADGVSPTSTVPNLLFTCIVYFLLFLVLGGVMVFYTRRTLHQGPFYKPDDGNGPQPAKVHGAPARVALA</sequence>
<feature type="region of interest" description="Disordered" evidence="13">
    <location>
        <begin position="477"/>
        <end position="497"/>
    </location>
</feature>
<evidence type="ECO:0000313" key="15">
    <source>
        <dbReference type="Proteomes" id="UP000033648"/>
    </source>
</evidence>
<feature type="transmembrane region" description="Helical" evidence="12">
    <location>
        <begin position="128"/>
        <end position="146"/>
    </location>
</feature>
<dbReference type="EMBL" id="JWME01000004">
    <property type="protein sequence ID" value="KJY52538.1"/>
    <property type="molecule type" value="Genomic_DNA"/>
</dbReference>
<evidence type="ECO:0000256" key="5">
    <source>
        <dbReference type="ARBA" id="ARBA00022617"/>
    </source>
</evidence>
<keyword evidence="3 12" id="KW-0813">Transport</keyword>
<protein>
    <submittedName>
        <fullName evidence="14">Cytochrome bd ubiquinol oxidase subunit I cydA</fullName>
    </submittedName>
</protein>
<evidence type="ECO:0000313" key="14">
    <source>
        <dbReference type="EMBL" id="KJY52538.1"/>
    </source>
</evidence>
<dbReference type="GO" id="GO:0009055">
    <property type="term" value="F:electron transfer activity"/>
    <property type="evidence" value="ECO:0007669"/>
    <property type="project" value="UniProtKB-UniRule"/>
</dbReference>
<keyword evidence="4 12" id="KW-1003">Cell membrane</keyword>
<reference evidence="14 15" key="1">
    <citation type="submission" date="2014-12" db="EMBL/GenBank/DDBJ databases">
        <title>Comparative genomics of the lactic acid bacteria isolated from the honey bee gut.</title>
        <authorList>
            <person name="Ellegaard K.M."/>
            <person name="Tamarit D."/>
            <person name="Javelind E."/>
            <person name="Olofsson T."/>
            <person name="Andersson S.G."/>
            <person name="Vasquez A."/>
        </authorList>
    </citation>
    <scope>NUCLEOTIDE SEQUENCE [LARGE SCALE GENOMIC DNA]</scope>
    <source>
        <strain evidence="14 15">Bin2</strain>
    </source>
</reference>
<feature type="transmembrane region" description="Helical" evidence="12">
    <location>
        <begin position="20"/>
        <end position="42"/>
    </location>
</feature>
<feature type="transmembrane region" description="Helical" evidence="12">
    <location>
        <begin position="354"/>
        <end position="379"/>
    </location>
</feature>
<dbReference type="PANTHER" id="PTHR30365:SF15">
    <property type="entry name" value="CYTOCHROME BD UBIQUINOL OXIDASE SUBUNIT 1"/>
    <property type="match status" value="1"/>
</dbReference>
<dbReference type="Proteomes" id="UP000033648">
    <property type="component" value="Unassembled WGS sequence"/>
</dbReference>
<evidence type="ECO:0000256" key="8">
    <source>
        <dbReference type="ARBA" id="ARBA00022982"/>
    </source>
</evidence>
<evidence type="ECO:0000256" key="2">
    <source>
        <dbReference type="ARBA" id="ARBA00009819"/>
    </source>
</evidence>
<dbReference type="GO" id="GO:0019646">
    <property type="term" value="P:aerobic electron transport chain"/>
    <property type="evidence" value="ECO:0007669"/>
    <property type="project" value="InterPro"/>
</dbReference>
<keyword evidence="6 12" id="KW-0812">Transmembrane</keyword>
<keyword evidence="9 12" id="KW-1133">Transmembrane helix</keyword>
<dbReference type="GO" id="GO:0005886">
    <property type="term" value="C:plasma membrane"/>
    <property type="evidence" value="ECO:0007669"/>
    <property type="project" value="UniProtKB-SubCell"/>
</dbReference>
<comment type="subcellular location">
    <subcellularLocation>
        <location evidence="1">Cell membrane</location>
        <topology evidence="1">Multi-pass membrane protein</topology>
    </subcellularLocation>
</comment>
<evidence type="ECO:0000256" key="3">
    <source>
        <dbReference type="ARBA" id="ARBA00022448"/>
    </source>
</evidence>
<proteinExistence type="inferred from homology"/>
<dbReference type="Pfam" id="PF01654">
    <property type="entry name" value="Cyt_bd_oxida_I"/>
    <property type="match status" value="1"/>
</dbReference>
<name>A0A0F4L2R4_9BIFI</name>